<dbReference type="EMBL" id="JACIJS010000003">
    <property type="protein sequence ID" value="MBB5515113.1"/>
    <property type="molecule type" value="Genomic_DNA"/>
</dbReference>
<evidence type="ECO:0000313" key="4">
    <source>
        <dbReference type="Proteomes" id="UP000553766"/>
    </source>
</evidence>
<feature type="binding site" evidence="1">
    <location>
        <begin position="77"/>
        <end position="79"/>
    </location>
    <ligand>
        <name>L-histidine</name>
        <dbReference type="ChEBI" id="CHEBI:57595"/>
    </ligand>
</feature>
<feature type="domain" description="Class II Histidinyl-tRNA synthetase (HisRS)-like catalytic core" evidence="2">
    <location>
        <begin position="15"/>
        <end position="243"/>
    </location>
</feature>
<evidence type="ECO:0000259" key="2">
    <source>
        <dbReference type="Pfam" id="PF13393"/>
    </source>
</evidence>
<feature type="binding site" evidence="1">
    <location>
        <position position="319"/>
    </location>
    <ligand>
        <name>L-histidine</name>
        <dbReference type="ChEBI" id="CHEBI:57595"/>
    </ligand>
</feature>
<dbReference type="Proteomes" id="UP000553766">
    <property type="component" value="Unassembled WGS sequence"/>
</dbReference>
<dbReference type="NCBIfam" id="NF008952">
    <property type="entry name" value="PRK12295.1-5"/>
    <property type="match status" value="1"/>
</dbReference>
<dbReference type="GO" id="GO:0005737">
    <property type="term" value="C:cytoplasm"/>
    <property type="evidence" value="ECO:0007669"/>
    <property type="project" value="InterPro"/>
</dbReference>
<sequence>MRAAGYLPEALMGHDLTRLSALTDDLLAGFQAAGAVRVEPPALLDAETLLDLYGEDIRTRAYTTHDPAEGERMLRPDFTVPVVEMHTAMGQEPARYCYAGPVWRRQEPGSDRPTEYRQVGYELFDRGDEAAADAEVFALIAAALHGRGLTVATGDMGVLRAAVSALDISERRRAALMRHIWRPARFRKLVERFAAPMAMTEARARLLDAAREGEGAVAALIKQAAPVQGVRARAEIIARAMALKEASEEPPLTAADRALLDQVTGLAGTVASAAGAVRAMARAHAGMDAAADRLTRRAAALAARGLDPATLPFAAQFGRTTLEYYDGFVFGFVDEARPDLPPIASGGRYDALTAALSGGAGIPAVGGIIRPEVLLAREGS</sequence>
<dbReference type="GO" id="GO:0004821">
    <property type="term" value="F:histidine-tRNA ligase activity"/>
    <property type="evidence" value="ECO:0007669"/>
    <property type="project" value="TreeGrafter"/>
</dbReference>
<accession>A0A840WLV5</accession>
<name>A0A840WLV5_9RHOB</name>
<dbReference type="Gene3D" id="3.30.930.10">
    <property type="entry name" value="Bira Bifunctional Protein, Domain 2"/>
    <property type="match status" value="1"/>
</dbReference>
<dbReference type="InterPro" id="IPR045864">
    <property type="entry name" value="aa-tRNA-synth_II/BPL/LPL"/>
</dbReference>
<feature type="binding site" evidence="1">
    <location>
        <position position="118"/>
    </location>
    <ligand>
        <name>L-histidine</name>
        <dbReference type="ChEBI" id="CHEBI:57595"/>
    </ligand>
</feature>
<dbReference type="PANTHER" id="PTHR43707">
    <property type="entry name" value="HISTIDYL-TRNA SYNTHETASE"/>
    <property type="match status" value="1"/>
</dbReference>
<keyword evidence="4" id="KW-1185">Reference proteome</keyword>
<dbReference type="GO" id="GO:0016757">
    <property type="term" value="F:glycosyltransferase activity"/>
    <property type="evidence" value="ECO:0007669"/>
    <property type="project" value="UniProtKB-KW"/>
</dbReference>
<organism evidence="3 4">
    <name type="scientific">Rubricella aquisinus</name>
    <dbReference type="NCBI Taxonomy" id="2028108"/>
    <lineage>
        <taxon>Bacteria</taxon>
        <taxon>Pseudomonadati</taxon>
        <taxon>Pseudomonadota</taxon>
        <taxon>Alphaproteobacteria</taxon>
        <taxon>Rhodobacterales</taxon>
        <taxon>Paracoccaceae</taxon>
        <taxon>Rubricella</taxon>
    </lineage>
</organism>
<keyword evidence="3" id="KW-0808">Transferase</keyword>
<dbReference type="SUPFAM" id="SSF55681">
    <property type="entry name" value="Class II aaRS and biotin synthetases"/>
    <property type="match status" value="1"/>
</dbReference>
<evidence type="ECO:0000256" key="1">
    <source>
        <dbReference type="PIRSR" id="PIRSR001549-1"/>
    </source>
</evidence>
<keyword evidence="3" id="KW-0328">Glycosyltransferase</keyword>
<feature type="binding site" evidence="1">
    <location>
        <begin position="324"/>
        <end position="325"/>
    </location>
    <ligand>
        <name>L-histidine</name>
        <dbReference type="ChEBI" id="CHEBI:57595"/>
    </ligand>
</feature>
<dbReference type="GO" id="GO:0006427">
    <property type="term" value="P:histidyl-tRNA aminoacylation"/>
    <property type="evidence" value="ECO:0007669"/>
    <property type="project" value="TreeGrafter"/>
</dbReference>
<dbReference type="InterPro" id="IPR004516">
    <property type="entry name" value="HisRS/HisZ"/>
</dbReference>
<dbReference type="RefSeq" id="WP_425502775.1">
    <property type="nucleotide sequence ID" value="NZ_JACIJS010000003.1"/>
</dbReference>
<dbReference type="AlphaFoldDB" id="A0A840WLV5"/>
<dbReference type="PANTHER" id="PTHR43707:SF1">
    <property type="entry name" value="HISTIDINE--TRNA LIGASE, MITOCHONDRIAL-RELATED"/>
    <property type="match status" value="1"/>
</dbReference>
<dbReference type="Pfam" id="PF13393">
    <property type="entry name" value="tRNA-synt_His"/>
    <property type="match status" value="1"/>
</dbReference>
<comment type="caution">
    <text evidence="3">The sequence shown here is derived from an EMBL/GenBank/DDBJ whole genome shotgun (WGS) entry which is preliminary data.</text>
</comment>
<dbReference type="PIRSF" id="PIRSF001549">
    <property type="entry name" value="His-tRNA_synth"/>
    <property type="match status" value="1"/>
</dbReference>
<dbReference type="InterPro" id="IPR041715">
    <property type="entry name" value="HisRS-like_core"/>
</dbReference>
<feature type="binding site" evidence="1">
    <location>
        <position position="104"/>
    </location>
    <ligand>
        <name>L-histidine</name>
        <dbReference type="ChEBI" id="CHEBI:57595"/>
    </ligand>
</feature>
<gene>
    <name evidence="3" type="ORF">FHS89_001123</name>
</gene>
<protein>
    <submittedName>
        <fullName evidence="3">ATP phosphoribosyltransferase regulatory subunit</fullName>
    </submittedName>
</protein>
<feature type="binding site" evidence="1">
    <location>
        <position position="122"/>
    </location>
    <ligand>
        <name>L-histidine</name>
        <dbReference type="ChEBI" id="CHEBI:57595"/>
    </ligand>
</feature>
<evidence type="ECO:0000313" key="3">
    <source>
        <dbReference type="EMBL" id="MBB5515113.1"/>
    </source>
</evidence>
<reference evidence="3 4" key="1">
    <citation type="submission" date="2020-08" db="EMBL/GenBank/DDBJ databases">
        <title>Genomic Encyclopedia of Type Strains, Phase IV (KMG-IV): sequencing the most valuable type-strain genomes for metagenomic binning, comparative biology and taxonomic classification.</title>
        <authorList>
            <person name="Goeker M."/>
        </authorList>
    </citation>
    <scope>NUCLEOTIDE SEQUENCE [LARGE SCALE GENOMIC DNA]</scope>
    <source>
        <strain evidence="3 4">DSM 103377</strain>
    </source>
</reference>
<proteinExistence type="predicted"/>